<name>A0ACB8BZ98_9AGAM</name>
<organism evidence="1 2">
    <name type="scientific">Leucogyrophana mollusca</name>
    <dbReference type="NCBI Taxonomy" id="85980"/>
    <lineage>
        <taxon>Eukaryota</taxon>
        <taxon>Fungi</taxon>
        <taxon>Dikarya</taxon>
        <taxon>Basidiomycota</taxon>
        <taxon>Agaricomycotina</taxon>
        <taxon>Agaricomycetes</taxon>
        <taxon>Agaricomycetidae</taxon>
        <taxon>Boletales</taxon>
        <taxon>Boletales incertae sedis</taxon>
        <taxon>Leucogyrophana</taxon>
    </lineage>
</organism>
<evidence type="ECO:0000313" key="1">
    <source>
        <dbReference type="EMBL" id="KAH7930008.1"/>
    </source>
</evidence>
<evidence type="ECO:0000313" key="2">
    <source>
        <dbReference type="Proteomes" id="UP000790709"/>
    </source>
</evidence>
<protein>
    <submittedName>
        <fullName evidence="1">Uncharacterized protein</fullName>
    </submittedName>
</protein>
<accession>A0ACB8BZ98</accession>
<gene>
    <name evidence="1" type="ORF">BV22DRAFT_97058</name>
</gene>
<sequence>MGSEACNDLLRRLLLGPQLVTLTLHADICGFLQPPALPALCPQLQILTLLRGTAGYDLADILRDLPNLRSFHCQGYPERALAQAAQLPLVRSLRFAITSQTSYESIAQVPASPIFPSLKSLHIDIDSDMHHISRGILSLHS</sequence>
<comment type="caution">
    <text evidence="1">The sequence shown here is derived from an EMBL/GenBank/DDBJ whole genome shotgun (WGS) entry which is preliminary data.</text>
</comment>
<proteinExistence type="predicted"/>
<dbReference type="EMBL" id="MU266336">
    <property type="protein sequence ID" value="KAH7930008.1"/>
    <property type="molecule type" value="Genomic_DNA"/>
</dbReference>
<reference evidence="1" key="1">
    <citation type="journal article" date="2021" name="New Phytol.">
        <title>Evolutionary innovations through gain and loss of genes in the ectomycorrhizal Boletales.</title>
        <authorList>
            <person name="Wu G."/>
            <person name="Miyauchi S."/>
            <person name="Morin E."/>
            <person name="Kuo A."/>
            <person name="Drula E."/>
            <person name="Varga T."/>
            <person name="Kohler A."/>
            <person name="Feng B."/>
            <person name="Cao Y."/>
            <person name="Lipzen A."/>
            <person name="Daum C."/>
            <person name="Hundley H."/>
            <person name="Pangilinan J."/>
            <person name="Johnson J."/>
            <person name="Barry K."/>
            <person name="LaButti K."/>
            <person name="Ng V."/>
            <person name="Ahrendt S."/>
            <person name="Min B."/>
            <person name="Choi I.G."/>
            <person name="Park H."/>
            <person name="Plett J.M."/>
            <person name="Magnuson J."/>
            <person name="Spatafora J.W."/>
            <person name="Nagy L.G."/>
            <person name="Henrissat B."/>
            <person name="Grigoriev I.V."/>
            <person name="Yang Z.L."/>
            <person name="Xu J."/>
            <person name="Martin F.M."/>
        </authorList>
    </citation>
    <scope>NUCLEOTIDE SEQUENCE</scope>
    <source>
        <strain evidence="1">KUC20120723A-06</strain>
    </source>
</reference>
<keyword evidence="2" id="KW-1185">Reference proteome</keyword>
<dbReference type="Proteomes" id="UP000790709">
    <property type="component" value="Unassembled WGS sequence"/>
</dbReference>